<keyword evidence="9" id="KW-1185">Reference proteome</keyword>
<sequence length="161" mass="18116">MGLEKEKADARIFMDDDEFNRSDMPMLTEKTYESNPPNRDPHNLNSHLQLGFGDVIAEPDTTHSFDKVWICSTALYEISKYLIYKVLTVLLAIPLAFVIGLLFAILSCLHIWVVMPFVRTCLMVLPSVQAIWKGVTDSLIAPLFASMGRCFSSVSVRVDNS</sequence>
<dbReference type="GO" id="GO:0000139">
    <property type="term" value="C:Golgi membrane"/>
    <property type="evidence" value="ECO:0007669"/>
    <property type="project" value="UniProtKB-SubCell"/>
</dbReference>
<evidence type="ECO:0000256" key="7">
    <source>
        <dbReference type="SAM" id="Phobius"/>
    </source>
</evidence>
<dbReference type="Pfam" id="PF01146">
    <property type="entry name" value="Caveolin"/>
    <property type="match status" value="1"/>
</dbReference>
<dbReference type="AlphaFoldDB" id="A0AAV3B281"/>
<dbReference type="GO" id="GO:0001937">
    <property type="term" value="P:negative regulation of endothelial cell proliferation"/>
    <property type="evidence" value="ECO:0007669"/>
    <property type="project" value="TreeGrafter"/>
</dbReference>
<gene>
    <name evidence="8" type="ORF">GDO54_007101</name>
</gene>
<evidence type="ECO:0000256" key="2">
    <source>
        <dbReference type="ARBA" id="ARBA00010988"/>
    </source>
</evidence>
<proteinExistence type="inferred from homology"/>
<keyword evidence="3 6" id="KW-1003">Cell membrane</keyword>
<dbReference type="PANTHER" id="PTHR10844">
    <property type="entry name" value="CAVEOLIN"/>
    <property type="match status" value="1"/>
</dbReference>
<dbReference type="GO" id="GO:0042383">
    <property type="term" value="C:sarcolemma"/>
    <property type="evidence" value="ECO:0007669"/>
    <property type="project" value="TreeGrafter"/>
</dbReference>
<evidence type="ECO:0000313" key="8">
    <source>
        <dbReference type="EMBL" id="DBA31221.1"/>
    </source>
</evidence>
<keyword evidence="4 6" id="KW-0333">Golgi apparatus</keyword>
<dbReference type="GO" id="GO:0060090">
    <property type="term" value="F:molecular adaptor activity"/>
    <property type="evidence" value="ECO:0007669"/>
    <property type="project" value="TreeGrafter"/>
</dbReference>
<evidence type="ECO:0000256" key="5">
    <source>
        <dbReference type="ARBA" id="ARBA00023136"/>
    </source>
</evidence>
<dbReference type="GO" id="GO:0005925">
    <property type="term" value="C:focal adhesion"/>
    <property type="evidence" value="ECO:0007669"/>
    <property type="project" value="TreeGrafter"/>
</dbReference>
<comment type="caution">
    <text evidence="8">The sequence shown here is derived from an EMBL/GenBank/DDBJ whole genome shotgun (WGS) entry which is preliminary data.</text>
</comment>
<dbReference type="GO" id="GO:0019901">
    <property type="term" value="F:protein kinase binding"/>
    <property type="evidence" value="ECO:0007669"/>
    <property type="project" value="TreeGrafter"/>
</dbReference>
<dbReference type="GO" id="GO:0051480">
    <property type="term" value="P:regulation of cytosolic calcium ion concentration"/>
    <property type="evidence" value="ECO:0007669"/>
    <property type="project" value="TreeGrafter"/>
</dbReference>
<organism evidence="8 9">
    <name type="scientific">Pyxicephalus adspersus</name>
    <name type="common">African bullfrog</name>
    <dbReference type="NCBI Taxonomy" id="30357"/>
    <lineage>
        <taxon>Eukaryota</taxon>
        <taxon>Metazoa</taxon>
        <taxon>Chordata</taxon>
        <taxon>Craniata</taxon>
        <taxon>Vertebrata</taxon>
        <taxon>Euteleostomi</taxon>
        <taxon>Amphibia</taxon>
        <taxon>Batrachia</taxon>
        <taxon>Anura</taxon>
        <taxon>Neobatrachia</taxon>
        <taxon>Ranoidea</taxon>
        <taxon>Pyxicephalidae</taxon>
        <taxon>Pyxicephalinae</taxon>
        <taxon>Pyxicephalus</taxon>
    </lineage>
</organism>
<dbReference type="GO" id="GO:0070836">
    <property type="term" value="P:caveola assembly"/>
    <property type="evidence" value="ECO:0007669"/>
    <property type="project" value="InterPro"/>
</dbReference>
<evidence type="ECO:0000313" key="9">
    <source>
        <dbReference type="Proteomes" id="UP001181693"/>
    </source>
</evidence>
<protein>
    <recommendedName>
        <fullName evidence="6">Caveolin</fullName>
    </recommendedName>
</protein>
<accession>A0AAV3B281</accession>
<evidence type="ECO:0000256" key="3">
    <source>
        <dbReference type="ARBA" id="ARBA00022475"/>
    </source>
</evidence>
<evidence type="ECO:0000256" key="4">
    <source>
        <dbReference type="ARBA" id="ARBA00023034"/>
    </source>
</evidence>
<name>A0AAV3B281_PYXAD</name>
<reference evidence="8" key="1">
    <citation type="thesis" date="2020" institute="ProQuest LLC" country="789 East Eisenhower Parkway, Ann Arbor, MI, USA">
        <title>Comparative Genomics and Chromosome Evolution.</title>
        <authorList>
            <person name="Mudd A.B."/>
        </authorList>
    </citation>
    <scope>NUCLEOTIDE SEQUENCE</scope>
    <source>
        <strain evidence="8">1538</strain>
        <tissue evidence="8">Blood</tissue>
    </source>
</reference>
<comment type="function">
    <text evidence="6">May act as a scaffolding protein within caveolar membranes. Interacts directly with G-protein alpha subunits and can functionally regulate their activity.</text>
</comment>
<keyword evidence="7" id="KW-0812">Transmembrane</keyword>
<dbReference type="GO" id="GO:0008286">
    <property type="term" value="P:insulin receptor signaling pathway"/>
    <property type="evidence" value="ECO:0007669"/>
    <property type="project" value="TreeGrafter"/>
</dbReference>
<dbReference type="GO" id="GO:0030154">
    <property type="term" value="P:cell differentiation"/>
    <property type="evidence" value="ECO:0007669"/>
    <property type="project" value="TreeGrafter"/>
</dbReference>
<keyword evidence="7" id="KW-1133">Transmembrane helix</keyword>
<dbReference type="GO" id="GO:0031410">
    <property type="term" value="C:cytoplasmic vesicle"/>
    <property type="evidence" value="ECO:0007669"/>
    <property type="project" value="TreeGrafter"/>
</dbReference>
<dbReference type="InterPro" id="IPR001612">
    <property type="entry name" value="Caveolin"/>
</dbReference>
<dbReference type="Proteomes" id="UP001181693">
    <property type="component" value="Unassembled WGS sequence"/>
</dbReference>
<dbReference type="GO" id="GO:0048471">
    <property type="term" value="C:perinuclear region of cytoplasm"/>
    <property type="evidence" value="ECO:0007669"/>
    <property type="project" value="TreeGrafter"/>
</dbReference>
<comment type="similarity">
    <text evidence="2 6">Belongs to the caveolin family.</text>
</comment>
<keyword evidence="5 6" id="KW-0472">Membrane</keyword>
<dbReference type="EMBL" id="DYDO01000002">
    <property type="protein sequence ID" value="DBA31221.1"/>
    <property type="molecule type" value="Genomic_DNA"/>
</dbReference>
<evidence type="ECO:0000256" key="1">
    <source>
        <dbReference type="ARBA" id="ARBA00004202"/>
    </source>
</evidence>
<dbReference type="PANTHER" id="PTHR10844:SF3">
    <property type="entry name" value="CAVEOLIN-2"/>
    <property type="match status" value="1"/>
</dbReference>
<comment type="subcellular location">
    <subcellularLocation>
        <location evidence="1 6">Cell membrane</location>
        <topology evidence="1 6">Peripheral membrane protein</topology>
    </subcellularLocation>
    <subcellularLocation>
        <location evidence="6">Golgi apparatus membrane</location>
        <topology evidence="6">Peripheral membrane protein</topology>
    </subcellularLocation>
    <subcellularLocation>
        <location evidence="6">Membrane</location>
        <location evidence="6">Caveola</location>
        <topology evidence="6">Peripheral membrane protein</topology>
    </subcellularLocation>
</comment>
<evidence type="ECO:0000256" key="6">
    <source>
        <dbReference type="RuleBase" id="RU000680"/>
    </source>
</evidence>
<feature type="transmembrane region" description="Helical" evidence="7">
    <location>
        <begin position="86"/>
        <end position="113"/>
    </location>
</feature>
<dbReference type="GO" id="GO:0005901">
    <property type="term" value="C:caveola"/>
    <property type="evidence" value="ECO:0007669"/>
    <property type="project" value="UniProtKB-SubCell"/>
</dbReference>